<evidence type="ECO:0000313" key="2">
    <source>
        <dbReference type="EMBL" id="MBW4561744.1"/>
    </source>
</evidence>
<dbReference type="Pfam" id="PF05050">
    <property type="entry name" value="Methyltransf_21"/>
    <property type="match status" value="1"/>
</dbReference>
<dbReference type="InterPro" id="IPR052514">
    <property type="entry name" value="SAM-dependent_MTase"/>
</dbReference>
<dbReference type="InterPro" id="IPR006342">
    <property type="entry name" value="FkbM_mtfrase"/>
</dbReference>
<dbReference type="SUPFAM" id="SSF53335">
    <property type="entry name" value="S-adenosyl-L-methionine-dependent methyltransferases"/>
    <property type="match status" value="1"/>
</dbReference>
<feature type="domain" description="Methyltransferase FkbM" evidence="1">
    <location>
        <begin position="219"/>
        <end position="377"/>
    </location>
</feature>
<dbReference type="Proteomes" id="UP000715781">
    <property type="component" value="Unassembled WGS sequence"/>
</dbReference>
<dbReference type="GO" id="GO:0032259">
    <property type="term" value="P:methylation"/>
    <property type="evidence" value="ECO:0007669"/>
    <property type="project" value="UniProtKB-KW"/>
</dbReference>
<accession>A0A951PWR3</accession>
<protein>
    <submittedName>
        <fullName evidence="2">FkbM family methyltransferase</fullName>
    </submittedName>
</protein>
<reference evidence="2" key="2">
    <citation type="journal article" date="2022" name="Microbiol. Resour. Announc.">
        <title>Metagenome Sequencing to Explore Phylogenomics of Terrestrial Cyanobacteria.</title>
        <authorList>
            <person name="Ward R.D."/>
            <person name="Stajich J.E."/>
            <person name="Johansen J.R."/>
            <person name="Huntemann M."/>
            <person name="Clum A."/>
            <person name="Foster B."/>
            <person name="Foster B."/>
            <person name="Roux S."/>
            <person name="Palaniappan K."/>
            <person name="Varghese N."/>
            <person name="Mukherjee S."/>
            <person name="Reddy T.B.K."/>
            <person name="Daum C."/>
            <person name="Copeland A."/>
            <person name="Chen I.A."/>
            <person name="Ivanova N.N."/>
            <person name="Kyrpides N.C."/>
            <person name="Shapiro N."/>
            <person name="Eloe-Fadrosh E.A."/>
            <person name="Pietrasiak N."/>
        </authorList>
    </citation>
    <scope>NUCLEOTIDE SEQUENCE</scope>
    <source>
        <strain evidence="2">JT2-VF2</strain>
    </source>
</reference>
<keyword evidence="2" id="KW-0808">Transferase</keyword>
<organism evidence="2 3">
    <name type="scientific">Mojavia pulchra JT2-VF2</name>
    <dbReference type="NCBI Taxonomy" id="287848"/>
    <lineage>
        <taxon>Bacteria</taxon>
        <taxon>Bacillati</taxon>
        <taxon>Cyanobacteriota</taxon>
        <taxon>Cyanophyceae</taxon>
        <taxon>Nostocales</taxon>
        <taxon>Nostocaceae</taxon>
    </lineage>
</organism>
<comment type="caution">
    <text evidence="2">The sequence shown here is derived from an EMBL/GenBank/DDBJ whole genome shotgun (WGS) entry which is preliminary data.</text>
</comment>
<dbReference type="Gene3D" id="3.40.50.150">
    <property type="entry name" value="Vaccinia Virus protein VP39"/>
    <property type="match status" value="1"/>
</dbReference>
<dbReference type="AlphaFoldDB" id="A0A951PWR3"/>
<name>A0A951PWR3_9NOST</name>
<evidence type="ECO:0000313" key="3">
    <source>
        <dbReference type="Proteomes" id="UP000715781"/>
    </source>
</evidence>
<evidence type="ECO:0000259" key="1">
    <source>
        <dbReference type="Pfam" id="PF05050"/>
    </source>
</evidence>
<sequence>MQFPSNDQYWINAAIFLQNNLKKEDKLIAPNEFAEKFQFTRPYSSIGSNSLDECQWFVIHKGMMETIGYTFLKNIVNKFIPVFANEVFVIFSQQSDLPALKSDFIHIKSFLEKMPLLEKIPNKSLLNSQNNGVKEAFFSDIKDIVSWNRTDLELFCRKMSQTAYLGDGIILSRVLTKYMCYLEAQDLSLTPHLCLNGYWESWITQVMIQQLLPGNYCLDIGANCGYYSLIMADVVGTTGNVVAVEPNPRLASLLEKSLNVNGFSKHTRVVQKAVADTNGNKVNLVIPKEGFWGSSTISQSEILPGEQAFEVETVTVDELTKDWPQVDLIKIDAEGAEKAIWNGMRETIKKNNNIIIIMEFCCYRDYNPKEFLHEIQAAGFSIKYIDNDSQIKSLSIEDCLAEKYGEYWDLFLQRDN</sequence>
<gene>
    <name evidence="2" type="ORF">KME32_11420</name>
</gene>
<dbReference type="GO" id="GO:0008168">
    <property type="term" value="F:methyltransferase activity"/>
    <property type="evidence" value="ECO:0007669"/>
    <property type="project" value="UniProtKB-KW"/>
</dbReference>
<reference evidence="2" key="1">
    <citation type="submission" date="2021-05" db="EMBL/GenBank/DDBJ databases">
        <authorList>
            <person name="Pietrasiak N."/>
            <person name="Ward R."/>
            <person name="Stajich J.E."/>
            <person name="Kurbessoian T."/>
        </authorList>
    </citation>
    <scope>NUCLEOTIDE SEQUENCE</scope>
    <source>
        <strain evidence="2">JT2-VF2</strain>
    </source>
</reference>
<dbReference type="EMBL" id="JAHHHN010000005">
    <property type="protein sequence ID" value="MBW4561744.1"/>
    <property type="molecule type" value="Genomic_DNA"/>
</dbReference>
<keyword evidence="2" id="KW-0489">Methyltransferase</keyword>
<dbReference type="PANTHER" id="PTHR34203:SF13">
    <property type="entry name" value="EXPRESSED PROTEIN"/>
    <property type="match status" value="1"/>
</dbReference>
<dbReference type="PANTHER" id="PTHR34203">
    <property type="entry name" value="METHYLTRANSFERASE, FKBM FAMILY PROTEIN"/>
    <property type="match status" value="1"/>
</dbReference>
<dbReference type="InterPro" id="IPR029063">
    <property type="entry name" value="SAM-dependent_MTases_sf"/>
</dbReference>
<proteinExistence type="predicted"/>
<dbReference type="NCBIfam" id="TIGR01444">
    <property type="entry name" value="fkbM_fam"/>
    <property type="match status" value="1"/>
</dbReference>